<gene>
    <name evidence="3" type="ORF">QNJ86_04125</name>
</gene>
<feature type="region of interest" description="Disordered" evidence="1">
    <location>
        <begin position="92"/>
        <end position="134"/>
    </location>
</feature>
<sequence length="444" mass="46664">MGKLDDKFARAAHIKRHTVGTSNEISFSVLDAAKNQLEGPAKADPDARTSRFGHISLFTLPLGRKKAIGTPVKERGLPLSDGGFASAEAAAADKAAPSAVPGDSQVGRLSKTRSAGTSLALPTQMRTPEEEISRRKARRRLRRILAASLVVVIGLALAGAGGLYLYHDHQQHAAQVSQLDGALDLVKQADETMVALDALVASPLSTESLTDAKTVLQRLPETTAQLKEADQVVRDVSASLRESRDKEAANQSVAAVAARLAMIEAGEQIVEAALAANEAAKQASAAWQDVLSADALAREAAALVTDTTDEHVTASKEKTEAAVAALAEAQDALLAAASAYPDADLTAALNYVAKRIEALNAAIASDEALLAKNKDEAFAQNDAYTRADAEAATMAAELPSDLTRTINETFERETAPLTETYSTARSQAGSADAFIRDYLGTTIK</sequence>
<reference evidence="3 4" key="1">
    <citation type="submission" date="2023-05" db="EMBL/GenBank/DDBJ databases">
        <title>Gordonibacter KGMB12511T sp. nov., isolated from faeces of healthy Korean.</title>
        <authorList>
            <person name="Kim H.S."/>
            <person name="Kim J.-S."/>
            <person name="Suh M.K."/>
            <person name="Eom M.K."/>
            <person name="Do H.E."/>
            <person name="Lee J.-S."/>
        </authorList>
    </citation>
    <scope>NUCLEOTIDE SEQUENCE [LARGE SCALE GENOMIC DNA]</scope>
    <source>
        <strain evidence="3 4">KGMB12511</strain>
    </source>
</reference>
<keyword evidence="2" id="KW-0472">Membrane</keyword>
<evidence type="ECO:0000256" key="2">
    <source>
        <dbReference type="SAM" id="Phobius"/>
    </source>
</evidence>
<comment type="caution">
    <text evidence="3">The sequence shown here is derived from an EMBL/GenBank/DDBJ whole genome shotgun (WGS) entry which is preliminary data.</text>
</comment>
<dbReference type="RefSeq" id="WP_283831321.1">
    <property type="nucleotide sequence ID" value="NZ_JASJEU010000007.1"/>
</dbReference>
<protein>
    <submittedName>
        <fullName evidence="3">Uncharacterized protein</fullName>
    </submittedName>
</protein>
<dbReference type="EMBL" id="JASJEU010000007">
    <property type="protein sequence ID" value="MDJ1649978.1"/>
    <property type="molecule type" value="Genomic_DNA"/>
</dbReference>
<dbReference type="Proteomes" id="UP001232750">
    <property type="component" value="Unassembled WGS sequence"/>
</dbReference>
<name>A0ABT7DKC5_9ACTN</name>
<keyword evidence="2" id="KW-0812">Transmembrane</keyword>
<accession>A0ABT7DKC5</accession>
<feature type="transmembrane region" description="Helical" evidence="2">
    <location>
        <begin position="144"/>
        <end position="166"/>
    </location>
</feature>
<organism evidence="3 4">
    <name type="scientific">Gordonibacter faecis</name>
    <dbReference type="NCBI Taxonomy" id="3047475"/>
    <lineage>
        <taxon>Bacteria</taxon>
        <taxon>Bacillati</taxon>
        <taxon>Actinomycetota</taxon>
        <taxon>Coriobacteriia</taxon>
        <taxon>Eggerthellales</taxon>
        <taxon>Eggerthellaceae</taxon>
        <taxon>Gordonibacter</taxon>
    </lineage>
</organism>
<evidence type="ECO:0000256" key="1">
    <source>
        <dbReference type="SAM" id="MobiDB-lite"/>
    </source>
</evidence>
<feature type="compositionally biased region" description="Polar residues" evidence="1">
    <location>
        <begin position="112"/>
        <end position="126"/>
    </location>
</feature>
<evidence type="ECO:0000313" key="3">
    <source>
        <dbReference type="EMBL" id="MDJ1649978.1"/>
    </source>
</evidence>
<keyword evidence="4" id="KW-1185">Reference proteome</keyword>
<evidence type="ECO:0000313" key="4">
    <source>
        <dbReference type="Proteomes" id="UP001232750"/>
    </source>
</evidence>
<proteinExistence type="predicted"/>
<keyword evidence="2" id="KW-1133">Transmembrane helix</keyword>